<proteinExistence type="predicted"/>
<dbReference type="RefSeq" id="WP_221005851.1">
    <property type="nucleotide sequence ID" value="NZ_CP081150.1"/>
</dbReference>
<reference evidence="2 3" key="1">
    <citation type="submission" date="2021-08" db="EMBL/GenBank/DDBJ databases">
        <title>complete genome sequencing of Deefgea sp. D25.</title>
        <authorList>
            <person name="Bae J.-W."/>
            <person name="Gim D.-H."/>
        </authorList>
    </citation>
    <scope>NUCLEOTIDE SEQUENCE [LARGE SCALE GENOMIC DNA]</scope>
    <source>
        <strain evidence="2 3">D25</strain>
    </source>
</reference>
<evidence type="ECO:0000313" key="2">
    <source>
        <dbReference type="EMBL" id="QZA77470.1"/>
    </source>
</evidence>
<organism evidence="2 3">
    <name type="scientific">Deefgea tanakiae</name>
    <dbReference type="NCBI Taxonomy" id="2865840"/>
    <lineage>
        <taxon>Bacteria</taxon>
        <taxon>Pseudomonadati</taxon>
        <taxon>Pseudomonadota</taxon>
        <taxon>Betaproteobacteria</taxon>
        <taxon>Neisseriales</taxon>
        <taxon>Chitinibacteraceae</taxon>
        <taxon>Deefgea</taxon>
    </lineage>
</organism>
<protein>
    <submittedName>
        <fullName evidence="2">TniQ family protein</fullName>
    </submittedName>
</protein>
<evidence type="ECO:0000313" key="3">
    <source>
        <dbReference type="Proteomes" id="UP000825679"/>
    </source>
</evidence>
<dbReference type="InterPro" id="IPR009492">
    <property type="entry name" value="TniQ"/>
</dbReference>
<evidence type="ECO:0000259" key="1">
    <source>
        <dbReference type="Pfam" id="PF06527"/>
    </source>
</evidence>
<dbReference type="Proteomes" id="UP000825679">
    <property type="component" value="Chromosome"/>
</dbReference>
<accession>A0ABX8Z504</accession>
<dbReference type="EMBL" id="CP081150">
    <property type="protein sequence ID" value="QZA77470.1"/>
    <property type="molecule type" value="Genomic_DNA"/>
</dbReference>
<dbReference type="Pfam" id="PF06527">
    <property type="entry name" value="TniQ"/>
    <property type="match status" value="1"/>
</dbReference>
<sequence length="520" mass="59665">MPSQIYGLTGAILPIHPQPYPDELLTHWFLRLAHANSLKAQTLADRIFGRYSVFWARDQDKFASPIVIQKLADLAGKAPEDIHALTLAAYEGTLYPEHNAHGHTRWILPLGIYHRTWKRFGLQFCPLCLAEDAEPYFRRAWRLAFSTVCDRHGILMHDCCHRCGAPVAFFRNDVGYRARHQFKSSACCSICGTDLSRAPAYDPPGTDGQTLAQLRSLALACSTGWWFVGSENLAYSHLYFDVLHRLAVLLASARGAKLLKAVEDQIGITPLHKYETQRKVFELRSIEERHWLVLMALWLLQDWPDRFVRTCESARMWKSWLLADTPPPWWFERVVKEQLDHSQYCPNAEEIQCAAGYLKQSGRLVKQNSLREIMGYRNAKMIQPYAVKPNWHWPCTDAEYDWLLMCAEEQIRRLQPGSFQYQLMERDRVIVALMKATRWHGSYIVHLKCIDMAMVLEILRDSPDVRGALVDYVEKTRTAMLGDNHSESLFVGGGRHGFGIDALAYRIKALFLMSPPTDSA</sequence>
<gene>
    <name evidence="2" type="ORF">K4H28_14475</name>
</gene>
<keyword evidence="3" id="KW-1185">Reference proteome</keyword>
<name>A0ABX8Z504_9NEIS</name>
<feature type="domain" description="TniQ" evidence="1">
    <location>
        <begin position="14"/>
        <end position="155"/>
    </location>
</feature>